<dbReference type="InterPro" id="IPR045247">
    <property type="entry name" value="Oye-like"/>
</dbReference>
<evidence type="ECO:0000313" key="3">
    <source>
        <dbReference type="EMBL" id="KAK3318971.1"/>
    </source>
</evidence>
<proteinExistence type="predicted"/>
<dbReference type="SUPFAM" id="SSF51395">
    <property type="entry name" value="FMN-linked oxidoreductases"/>
    <property type="match status" value="1"/>
</dbReference>
<dbReference type="PANTHER" id="PTHR22893:SF91">
    <property type="entry name" value="NADPH DEHYDROGENASE 2-RELATED"/>
    <property type="match status" value="1"/>
</dbReference>
<reference evidence="3" key="2">
    <citation type="submission" date="2023-06" db="EMBL/GenBank/DDBJ databases">
        <authorList>
            <consortium name="Lawrence Berkeley National Laboratory"/>
            <person name="Haridas S."/>
            <person name="Hensen N."/>
            <person name="Bonometti L."/>
            <person name="Westerberg I."/>
            <person name="Brannstrom I.O."/>
            <person name="Guillou S."/>
            <person name="Cros-Aarteil S."/>
            <person name="Calhoun S."/>
            <person name="Kuo A."/>
            <person name="Mondo S."/>
            <person name="Pangilinan J."/>
            <person name="Riley R."/>
            <person name="Labutti K."/>
            <person name="Andreopoulos B."/>
            <person name="Lipzen A."/>
            <person name="Chen C."/>
            <person name="Yanf M."/>
            <person name="Daum C."/>
            <person name="Ng V."/>
            <person name="Clum A."/>
            <person name="Steindorff A."/>
            <person name="Ohm R."/>
            <person name="Martin F."/>
            <person name="Silar P."/>
            <person name="Natvig D."/>
            <person name="Lalanne C."/>
            <person name="Gautier V."/>
            <person name="Ament-Velasquez S.L."/>
            <person name="Kruys A."/>
            <person name="Hutchinson M.I."/>
            <person name="Powell A.J."/>
            <person name="Barry K."/>
            <person name="Miller A.N."/>
            <person name="Grigoriev I.V."/>
            <person name="Debuchy R."/>
            <person name="Gladieux P."/>
            <person name="Thoren M.H."/>
            <person name="Johannesson H."/>
        </authorList>
    </citation>
    <scope>NUCLEOTIDE SEQUENCE</scope>
    <source>
        <strain evidence="3">CBS 118394</strain>
    </source>
</reference>
<dbReference type="InterPro" id="IPR013785">
    <property type="entry name" value="Aldolase_TIM"/>
</dbReference>
<dbReference type="EMBL" id="JAUEDM010000004">
    <property type="protein sequence ID" value="KAK3318971.1"/>
    <property type="molecule type" value="Genomic_DNA"/>
</dbReference>
<dbReference type="FunFam" id="3.20.20.70:FF:000138">
    <property type="entry name" value="NADPH dehydrogenase 1"/>
    <property type="match status" value="1"/>
</dbReference>
<comment type="caution">
    <text evidence="3">The sequence shown here is derived from an EMBL/GenBank/DDBJ whole genome shotgun (WGS) entry which is preliminary data.</text>
</comment>
<dbReference type="Proteomes" id="UP001283341">
    <property type="component" value="Unassembled WGS sequence"/>
</dbReference>
<dbReference type="Gene3D" id="3.20.20.70">
    <property type="entry name" value="Aldolase class I"/>
    <property type="match status" value="1"/>
</dbReference>
<evidence type="ECO:0000313" key="4">
    <source>
        <dbReference type="Proteomes" id="UP001283341"/>
    </source>
</evidence>
<gene>
    <name evidence="3" type="ORF">B0H66DRAFT_497837</name>
</gene>
<reference evidence="3" key="1">
    <citation type="journal article" date="2023" name="Mol. Phylogenet. Evol.">
        <title>Genome-scale phylogeny and comparative genomics of the fungal order Sordariales.</title>
        <authorList>
            <person name="Hensen N."/>
            <person name="Bonometti L."/>
            <person name="Westerberg I."/>
            <person name="Brannstrom I.O."/>
            <person name="Guillou S."/>
            <person name="Cros-Aarteil S."/>
            <person name="Calhoun S."/>
            <person name="Haridas S."/>
            <person name="Kuo A."/>
            <person name="Mondo S."/>
            <person name="Pangilinan J."/>
            <person name="Riley R."/>
            <person name="LaButti K."/>
            <person name="Andreopoulos B."/>
            <person name="Lipzen A."/>
            <person name="Chen C."/>
            <person name="Yan M."/>
            <person name="Daum C."/>
            <person name="Ng V."/>
            <person name="Clum A."/>
            <person name="Steindorff A."/>
            <person name="Ohm R.A."/>
            <person name="Martin F."/>
            <person name="Silar P."/>
            <person name="Natvig D.O."/>
            <person name="Lalanne C."/>
            <person name="Gautier V."/>
            <person name="Ament-Velasquez S.L."/>
            <person name="Kruys A."/>
            <person name="Hutchinson M.I."/>
            <person name="Powell A.J."/>
            <person name="Barry K."/>
            <person name="Miller A.N."/>
            <person name="Grigoriev I.V."/>
            <person name="Debuchy R."/>
            <person name="Gladieux P."/>
            <person name="Hiltunen Thoren M."/>
            <person name="Johannesson H."/>
        </authorList>
    </citation>
    <scope>NUCLEOTIDE SEQUENCE</scope>
    <source>
        <strain evidence="3">CBS 118394</strain>
    </source>
</reference>
<evidence type="ECO:0000259" key="2">
    <source>
        <dbReference type="Pfam" id="PF00724"/>
    </source>
</evidence>
<name>A0AAE0I5Q6_9PEZI</name>
<protein>
    <recommendedName>
        <fullName evidence="2">NADH:flavin oxidoreductase/NADH oxidase N-terminal domain-containing protein</fullName>
    </recommendedName>
</protein>
<dbReference type="CDD" id="cd02933">
    <property type="entry name" value="OYE_like_FMN"/>
    <property type="match status" value="1"/>
</dbReference>
<keyword evidence="4" id="KW-1185">Reference proteome</keyword>
<evidence type="ECO:0000256" key="1">
    <source>
        <dbReference type="ARBA" id="ARBA00022630"/>
    </source>
</evidence>
<dbReference type="AlphaFoldDB" id="A0AAE0I5Q6"/>
<dbReference type="GO" id="GO:0003959">
    <property type="term" value="F:NADPH dehydrogenase activity"/>
    <property type="evidence" value="ECO:0007669"/>
    <property type="project" value="TreeGrafter"/>
</dbReference>
<dbReference type="PANTHER" id="PTHR22893">
    <property type="entry name" value="NADH OXIDOREDUCTASE-RELATED"/>
    <property type="match status" value="1"/>
</dbReference>
<accession>A0AAE0I5Q6</accession>
<dbReference type="GO" id="GO:0010181">
    <property type="term" value="F:FMN binding"/>
    <property type="evidence" value="ECO:0007669"/>
    <property type="project" value="InterPro"/>
</dbReference>
<dbReference type="InterPro" id="IPR001155">
    <property type="entry name" value="OxRdtase_FMN_N"/>
</dbReference>
<organism evidence="3 4">
    <name type="scientific">Apodospora peruviana</name>
    <dbReference type="NCBI Taxonomy" id="516989"/>
    <lineage>
        <taxon>Eukaryota</taxon>
        <taxon>Fungi</taxon>
        <taxon>Dikarya</taxon>
        <taxon>Ascomycota</taxon>
        <taxon>Pezizomycotina</taxon>
        <taxon>Sordariomycetes</taxon>
        <taxon>Sordariomycetidae</taxon>
        <taxon>Sordariales</taxon>
        <taxon>Lasiosphaeriaceae</taxon>
        <taxon>Apodospora</taxon>
    </lineage>
</organism>
<sequence>MSSSTNLFKPLTVGNIQLKHRVAMAPLTRFRADDDHVPTPMMAEYYSQRASVPGTLIVSEATFIAADSGGYPNVPGIYNDAQIAGWRQVTDAVHAKGSYIVCQLWSLGRAASADFAAKEGITIKSASDVPIDANSPTPVPLTIAEIGQRVQDYATAARNAIAAGFDGVEIHGANGYLIDQFLQDVSNLRTDEYGGSVEKRSRFAVEVVKAVVEAVGAERTGIRLSPFSRFQSMRMADPVPQFSDVITKIKGFGLAYLHLVRSVIAGNAREKPDAEDDSLDFAVNLWGDKPLLLAGGLTPELAKEFVDEHYADKNVVAVFGRHFISTPDLVFRVREGIELNKYDRSTFYNAKEARGYTDQPFSEEFERLYGKEAGTLLN</sequence>
<keyword evidence="1" id="KW-0285">Flavoprotein</keyword>
<feature type="domain" description="NADH:flavin oxidoreductase/NADH oxidase N-terminal" evidence="2">
    <location>
        <begin position="6"/>
        <end position="340"/>
    </location>
</feature>
<dbReference type="Pfam" id="PF00724">
    <property type="entry name" value="Oxidored_FMN"/>
    <property type="match status" value="1"/>
</dbReference>